<accession>A0ACC0E131</accession>
<sequence length="130" mass="14046">MPNPRSIEKVSLASRAQQHPDNLNPNGLIQTVTNTVKTPIGGLICAPTPAREEYEAGEEEEASINNDLSAGIQAGLKESASAEERLAAGLTGPEDEEEDGNSSKDVLDDHDDYDLYFLFKAAMQKHHKNG</sequence>
<name>A0ACC0E131_9BASI</name>
<proteinExistence type="predicted"/>
<keyword evidence="2" id="KW-1185">Reference proteome</keyword>
<reference evidence="2" key="1">
    <citation type="journal article" date="2018" name="BMC Genomics">
        <title>Genomic insights into host adaptation between the wheat stripe rust pathogen (Puccinia striiformis f. sp. tritici) and the barley stripe rust pathogen (Puccinia striiformis f. sp. hordei).</title>
        <authorList>
            <person name="Xia C."/>
            <person name="Wang M."/>
            <person name="Yin C."/>
            <person name="Cornejo O.E."/>
            <person name="Hulbert S.H."/>
            <person name="Chen X."/>
        </authorList>
    </citation>
    <scope>NUCLEOTIDE SEQUENCE [LARGE SCALE GENOMIC DNA]</scope>
    <source>
        <strain evidence="2">93-210</strain>
    </source>
</reference>
<gene>
    <name evidence="1" type="ORF">MJO28_012413</name>
</gene>
<comment type="caution">
    <text evidence="1">The sequence shown here is derived from an EMBL/GenBank/DDBJ whole genome shotgun (WGS) entry which is preliminary data.</text>
</comment>
<dbReference type="Proteomes" id="UP001060170">
    <property type="component" value="Chromosome 12"/>
</dbReference>
<reference evidence="2" key="2">
    <citation type="journal article" date="2018" name="Mol. Plant Microbe Interact.">
        <title>Genome sequence resources for the wheat stripe rust pathogen (Puccinia striiformis f. sp. tritici) and the barley stripe rust pathogen (Puccinia striiformis f. sp. hordei).</title>
        <authorList>
            <person name="Xia C."/>
            <person name="Wang M."/>
            <person name="Yin C."/>
            <person name="Cornejo O.E."/>
            <person name="Hulbert S.H."/>
            <person name="Chen X."/>
        </authorList>
    </citation>
    <scope>NUCLEOTIDE SEQUENCE [LARGE SCALE GENOMIC DNA]</scope>
    <source>
        <strain evidence="2">93-210</strain>
    </source>
</reference>
<dbReference type="EMBL" id="CM045876">
    <property type="protein sequence ID" value="KAI7942386.1"/>
    <property type="molecule type" value="Genomic_DNA"/>
</dbReference>
<reference evidence="1 2" key="3">
    <citation type="journal article" date="2022" name="Microbiol. Spectr.">
        <title>Folding features and dynamics of 3D genome architecture in plant fungal pathogens.</title>
        <authorList>
            <person name="Xia C."/>
        </authorList>
    </citation>
    <scope>NUCLEOTIDE SEQUENCE [LARGE SCALE GENOMIC DNA]</scope>
    <source>
        <strain evidence="1 2">93-210</strain>
    </source>
</reference>
<evidence type="ECO:0000313" key="1">
    <source>
        <dbReference type="EMBL" id="KAI7942386.1"/>
    </source>
</evidence>
<organism evidence="1 2">
    <name type="scientific">Puccinia striiformis f. sp. tritici</name>
    <dbReference type="NCBI Taxonomy" id="168172"/>
    <lineage>
        <taxon>Eukaryota</taxon>
        <taxon>Fungi</taxon>
        <taxon>Dikarya</taxon>
        <taxon>Basidiomycota</taxon>
        <taxon>Pucciniomycotina</taxon>
        <taxon>Pucciniomycetes</taxon>
        <taxon>Pucciniales</taxon>
        <taxon>Pucciniaceae</taxon>
        <taxon>Puccinia</taxon>
    </lineage>
</organism>
<evidence type="ECO:0000313" key="2">
    <source>
        <dbReference type="Proteomes" id="UP001060170"/>
    </source>
</evidence>
<protein>
    <submittedName>
        <fullName evidence="1">Uncharacterized protein</fullName>
    </submittedName>
</protein>